<dbReference type="EMBL" id="CM002876">
    <property type="protein sequence ID" value="KFK25835.1"/>
    <property type="molecule type" value="Genomic_DNA"/>
</dbReference>
<dbReference type="OMA" id="FGMAMET"/>
<dbReference type="InterPro" id="IPR006566">
    <property type="entry name" value="FBD"/>
</dbReference>
<dbReference type="InterPro" id="IPR013101">
    <property type="entry name" value="LRR_PRU1-like"/>
</dbReference>
<protein>
    <recommendedName>
        <fullName evidence="1">FBD domain-containing protein</fullName>
    </recommendedName>
</protein>
<evidence type="ECO:0000259" key="1">
    <source>
        <dbReference type="SMART" id="SM00579"/>
    </source>
</evidence>
<dbReference type="Gene3D" id="3.80.10.10">
    <property type="entry name" value="Ribonuclease Inhibitor"/>
    <property type="match status" value="1"/>
</dbReference>
<dbReference type="Proteomes" id="UP000029120">
    <property type="component" value="Chromosome 8"/>
</dbReference>
<keyword evidence="3" id="KW-1185">Reference proteome</keyword>
<proteinExistence type="predicted"/>
<evidence type="ECO:0000313" key="3">
    <source>
        <dbReference type="Proteomes" id="UP000029120"/>
    </source>
</evidence>
<dbReference type="Pfam" id="PF08387">
    <property type="entry name" value="FBD"/>
    <property type="match status" value="1"/>
</dbReference>
<dbReference type="InterPro" id="IPR032675">
    <property type="entry name" value="LRR_dom_sf"/>
</dbReference>
<dbReference type="InterPro" id="IPR050232">
    <property type="entry name" value="FBL13/AtMIF1-like"/>
</dbReference>
<dbReference type="Pfam" id="PF07723">
    <property type="entry name" value="LRR_2"/>
    <property type="match status" value="1"/>
</dbReference>
<dbReference type="PANTHER" id="PTHR31900:SF34">
    <property type="entry name" value="EMB|CAB62440.1-RELATED"/>
    <property type="match status" value="1"/>
</dbReference>
<dbReference type="SMART" id="SM00579">
    <property type="entry name" value="FBD"/>
    <property type="match status" value="1"/>
</dbReference>
<dbReference type="Gramene" id="KFK25835">
    <property type="protein sequence ID" value="KFK25835"/>
    <property type="gene ID" value="AALP_AA8G168300"/>
</dbReference>
<dbReference type="AlphaFoldDB" id="A0A087G7I3"/>
<dbReference type="PANTHER" id="PTHR31900">
    <property type="entry name" value="F-BOX/RNI SUPERFAMILY PROTEIN-RELATED"/>
    <property type="match status" value="1"/>
</dbReference>
<organism evidence="2 3">
    <name type="scientific">Arabis alpina</name>
    <name type="common">Alpine rock-cress</name>
    <dbReference type="NCBI Taxonomy" id="50452"/>
    <lineage>
        <taxon>Eukaryota</taxon>
        <taxon>Viridiplantae</taxon>
        <taxon>Streptophyta</taxon>
        <taxon>Embryophyta</taxon>
        <taxon>Tracheophyta</taxon>
        <taxon>Spermatophyta</taxon>
        <taxon>Magnoliopsida</taxon>
        <taxon>eudicotyledons</taxon>
        <taxon>Gunneridae</taxon>
        <taxon>Pentapetalae</taxon>
        <taxon>rosids</taxon>
        <taxon>malvids</taxon>
        <taxon>Brassicales</taxon>
        <taxon>Brassicaceae</taxon>
        <taxon>Arabideae</taxon>
        <taxon>Arabis</taxon>
    </lineage>
</organism>
<gene>
    <name evidence="2" type="ordered locus">AALP_Aa8g168300</name>
</gene>
<dbReference type="SUPFAM" id="SSF52058">
    <property type="entry name" value="L domain-like"/>
    <property type="match status" value="1"/>
</dbReference>
<name>A0A087G7I3_ARAAL</name>
<feature type="domain" description="FBD" evidence="1">
    <location>
        <begin position="212"/>
        <end position="291"/>
    </location>
</feature>
<sequence length="295" mass="34222">MEQECKIGGESFKNRDVDRISELPADLLVQLKGILLDFPSRVCLKSLRELHLHRVKFKDAESVCNLFCGCPTLQDLFARRISVIDVTTFTIASASLQRLTIEADFPRRELVEAKIIDVYRTSNENILASLTSAKRLTLDLSPLEIKHPIGKVFYQLVSLELLTYKRKWWNLLSLMLHSSPKLQILKLTDPHLWGKKACGEGWEWEQPKCVPECLLFHLETFIWTRDEWEQADENDVATYILKYARRLKNATFSTKRIISEELEKVEKRREMMLNELASGVRSSNSCQLMFKSESK</sequence>
<dbReference type="OrthoDB" id="1109021at2759"/>
<reference evidence="3" key="1">
    <citation type="journal article" date="2015" name="Nat. Plants">
        <title>Genome expansion of Arabis alpina linked with retrotransposition and reduced symmetric DNA methylation.</title>
        <authorList>
            <person name="Willing E.M."/>
            <person name="Rawat V."/>
            <person name="Mandakova T."/>
            <person name="Maumus F."/>
            <person name="James G.V."/>
            <person name="Nordstroem K.J."/>
            <person name="Becker C."/>
            <person name="Warthmann N."/>
            <person name="Chica C."/>
            <person name="Szarzynska B."/>
            <person name="Zytnicki M."/>
            <person name="Albani M.C."/>
            <person name="Kiefer C."/>
            <person name="Bergonzi S."/>
            <person name="Castaings L."/>
            <person name="Mateos J.L."/>
            <person name="Berns M.C."/>
            <person name="Bujdoso N."/>
            <person name="Piofczyk T."/>
            <person name="de Lorenzo L."/>
            <person name="Barrero-Sicilia C."/>
            <person name="Mateos I."/>
            <person name="Piednoel M."/>
            <person name="Hagmann J."/>
            <person name="Chen-Min-Tao R."/>
            <person name="Iglesias-Fernandez R."/>
            <person name="Schuster S.C."/>
            <person name="Alonso-Blanco C."/>
            <person name="Roudier F."/>
            <person name="Carbonero P."/>
            <person name="Paz-Ares J."/>
            <person name="Davis S.J."/>
            <person name="Pecinka A."/>
            <person name="Quesneville H."/>
            <person name="Colot V."/>
            <person name="Lysak M.A."/>
            <person name="Weigel D."/>
            <person name="Coupland G."/>
            <person name="Schneeberger K."/>
        </authorList>
    </citation>
    <scope>NUCLEOTIDE SEQUENCE [LARGE SCALE GENOMIC DNA]</scope>
    <source>
        <strain evidence="3">cv. Pajares</strain>
    </source>
</reference>
<evidence type="ECO:0000313" key="2">
    <source>
        <dbReference type="EMBL" id="KFK25835.1"/>
    </source>
</evidence>
<accession>A0A087G7I3</accession>